<reference evidence="2 3" key="1">
    <citation type="journal article" date="2017" name="Genome Biol. Evol.">
        <title>Extremely Low Genomic Diversity of Rickettsia japonica Distributed in Japan.</title>
        <authorList>
            <person name="Akter A."/>
            <person name="Ooka T."/>
            <person name="Gotoh Y."/>
            <person name="Yamamoto S."/>
            <person name="Fujita H."/>
            <person name="Terasoma F."/>
            <person name="Kida K."/>
            <person name="Taira M."/>
            <person name="Nakadouzono F."/>
            <person name="Gokuden M."/>
            <person name="Hirano M."/>
            <person name="Miyashiro M."/>
            <person name="Inari K."/>
            <person name="Shimazu Y."/>
            <person name="Tabara K."/>
            <person name="Toyoda A."/>
            <person name="Yoshimura D."/>
            <person name="Itoh T."/>
            <person name="Kitano T."/>
            <person name="Sato M.P."/>
            <person name="Katsura K."/>
            <person name="Mondal S.I."/>
            <person name="Ogura Y."/>
            <person name="Ando S."/>
            <person name="Hayashi T."/>
        </authorList>
    </citation>
    <scope>NUCLEOTIDE SEQUENCE [LARGE SCALE GENOMIC DNA]</scope>
    <source>
        <strain evidence="2 3">YH_M</strain>
    </source>
</reference>
<proteinExistence type="predicted"/>
<evidence type="ECO:0000313" key="3">
    <source>
        <dbReference type="Proteomes" id="UP000217846"/>
    </source>
</evidence>
<dbReference type="InterPro" id="IPR006842">
    <property type="entry name" value="Transposase_31"/>
</dbReference>
<sequence length="87" mass="10299">MLNIIRKATGNKKFPFVYPCVFYNGVQNYNAPTNLWELFENSELVKNTWINDYQLINVQNISDEKLKEKAWSGILQFFLNISTNEIY</sequence>
<dbReference type="Proteomes" id="UP000217846">
    <property type="component" value="Chromosome"/>
</dbReference>
<dbReference type="AlphaFoldDB" id="A0AAD1CBK7"/>
<dbReference type="EMBL" id="AP017602">
    <property type="protein sequence ID" value="BAW82899.1"/>
    <property type="molecule type" value="Genomic_DNA"/>
</dbReference>
<dbReference type="Pfam" id="PF04754">
    <property type="entry name" value="Transposase_31"/>
    <property type="match status" value="1"/>
</dbReference>
<protein>
    <recommendedName>
        <fullName evidence="1">Transposase (putative) YhgA-like domain-containing protein</fullName>
    </recommendedName>
</protein>
<feature type="domain" description="Transposase (putative) YhgA-like" evidence="1">
    <location>
        <begin position="7"/>
        <end position="75"/>
    </location>
</feature>
<gene>
    <name evidence="2" type="ORF">RJYHM_0673</name>
</gene>
<evidence type="ECO:0000313" key="2">
    <source>
        <dbReference type="EMBL" id="BAW82899.1"/>
    </source>
</evidence>
<accession>A0AAD1CBK7</accession>
<evidence type="ECO:0000259" key="1">
    <source>
        <dbReference type="Pfam" id="PF04754"/>
    </source>
</evidence>
<organism evidence="2 3">
    <name type="scientific">Rickettsia japonica</name>
    <dbReference type="NCBI Taxonomy" id="35790"/>
    <lineage>
        <taxon>Bacteria</taxon>
        <taxon>Pseudomonadati</taxon>
        <taxon>Pseudomonadota</taxon>
        <taxon>Alphaproteobacteria</taxon>
        <taxon>Rickettsiales</taxon>
        <taxon>Rickettsiaceae</taxon>
        <taxon>Rickettsieae</taxon>
        <taxon>Rickettsia</taxon>
        <taxon>spotted fever group</taxon>
    </lineage>
</organism>
<name>A0AAD1CBK7_RICJA</name>